<dbReference type="EMBL" id="MVHS01000062">
    <property type="protein sequence ID" value="ORA65371.1"/>
    <property type="molecule type" value="Genomic_DNA"/>
</dbReference>
<dbReference type="AlphaFoldDB" id="A0A1X0CYW6"/>
<feature type="compositionally biased region" description="Low complexity" evidence="1">
    <location>
        <begin position="37"/>
        <end position="50"/>
    </location>
</feature>
<reference evidence="3 4" key="1">
    <citation type="submission" date="2016-12" db="EMBL/GenBank/DDBJ databases">
        <title>The new phylogeny of genus Mycobacterium.</title>
        <authorList>
            <person name="Tortoli E."/>
            <person name="Trovato A."/>
            <person name="Cirillo D.M."/>
        </authorList>
    </citation>
    <scope>NUCLEOTIDE SEQUENCE [LARGE SCALE GENOMIC DNA]</scope>
    <source>
        <strain evidence="3 4">DSM 45130</strain>
    </source>
</reference>
<organism evidence="3 4">
    <name type="scientific">Mycolicibacterium insubricum</name>
    <dbReference type="NCBI Taxonomy" id="444597"/>
    <lineage>
        <taxon>Bacteria</taxon>
        <taxon>Bacillati</taxon>
        <taxon>Actinomycetota</taxon>
        <taxon>Actinomycetes</taxon>
        <taxon>Mycobacteriales</taxon>
        <taxon>Mycobacteriaceae</taxon>
        <taxon>Mycolicibacterium</taxon>
    </lineage>
</organism>
<feature type="compositionally biased region" description="Polar residues" evidence="1">
    <location>
        <begin position="23"/>
        <end position="36"/>
    </location>
</feature>
<keyword evidence="2" id="KW-0732">Signal</keyword>
<dbReference type="PROSITE" id="PS51257">
    <property type="entry name" value="PROKAR_LIPOPROTEIN"/>
    <property type="match status" value="1"/>
</dbReference>
<evidence type="ECO:0000313" key="3">
    <source>
        <dbReference type="EMBL" id="ORA65371.1"/>
    </source>
</evidence>
<evidence type="ECO:0000256" key="2">
    <source>
        <dbReference type="SAM" id="SignalP"/>
    </source>
</evidence>
<accession>A0A1X0CYW6</accession>
<dbReference type="Proteomes" id="UP000192801">
    <property type="component" value="Unassembled WGS sequence"/>
</dbReference>
<protein>
    <submittedName>
        <fullName evidence="3">Uncharacterized protein</fullName>
    </submittedName>
</protein>
<keyword evidence="4" id="KW-1185">Reference proteome</keyword>
<gene>
    <name evidence="3" type="ORF">BST26_18595</name>
</gene>
<comment type="caution">
    <text evidence="3">The sequence shown here is derived from an EMBL/GenBank/DDBJ whole genome shotgun (WGS) entry which is preliminary data.</text>
</comment>
<dbReference type="RefSeq" id="WP_083033088.1">
    <property type="nucleotide sequence ID" value="NZ_AP022618.1"/>
</dbReference>
<feature type="signal peptide" evidence="2">
    <location>
        <begin position="1"/>
        <end position="17"/>
    </location>
</feature>
<evidence type="ECO:0000256" key="1">
    <source>
        <dbReference type="SAM" id="MobiDB-lite"/>
    </source>
</evidence>
<proteinExistence type="predicted"/>
<dbReference type="STRING" id="444597.BST26_18595"/>
<feature type="region of interest" description="Disordered" evidence="1">
    <location>
        <begin position="20"/>
        <end position="55"/>
    </location>
</feature>
<feature type="chain" id="PRO_5043780733" evidence="2">
    <location>
        <begin position="18"/>
        <end position="150"/>
    </location>
</feature>
<dbReference type="OrthoDB" id="3638630at2"/>
<sequence length="150" mass="15177">MRSLTFVAAGIATAALAGCSGQADHSSTGSASTVTRSAGSPAAAPATTSAVQGTTGSLVGSWTSSDGEDKMFGSNGACQNFFYDSSTGKALDIGGPSSCQLSSSQDSSGRYTLKVVQGGNRGTYLVEFHGDDAATVYTKSGTELYRLTRF</sequence>
<evidence type="ECO:0000313" key="4">
    <source>
        <dbReference type="Proteomes" id="UP000192801"/>
    </source>
</evidence>
<name>A0A1X0CYW6_9MYCO</name>